<sequence>MMRKSTFVFEPETDGYRCPEGQLLTYSTTDRNGYRHYTSDPAICANCPLLASCTSNAKALRTVTRHVWADARERTDGHRFTACGKAVYKRRKETVERSFADAKQLHGNRYGRFLARASAIISSSLTATLCARR</sequence>
<evidence type="ECO:0000259" key="1">
    <source>
        <dbReference type="Pfam" id="PF13751"/>
    </source>
</evidence>
<dbReference type="EMBL" id="CP016290">
    <property type="protein sequence ID" value="ANP91030.1"/>
    <property type="molecule type" value="Genomic_DNA"/>
</dbReference>
<dbReference type="PANTHER" id="PTHR33408">
    <property type="entry name" value="TRANSPOSASE"/>
    <property type="match status" value="1"/>
</dbReference>
<reference evidence="2 3" key="1">
    <citation type="submission" date="2016-06" db="EMBL/GenBank/DDBJ databases">
        <title>Microsymbionts genomes from the relict species Vavilovia formosa.</title>
        <authorList>
            <person name="Chirak E."/>
            <person name="Kimeklis A."/>
            <person name="Andronov E."/>
        </authorList>
    </citation>
    <scope>NUCLEOTIDE SEQUENCE [LARGE SCALE GENOMIC DNA]</scope>
    <source>
        <strain evidence="2 3">Vaf10</strain>
        <plasmid evidence="3">Plasmid unnamed3</plasmid>
    </source>
</reference>
<dbReference type="AlphaFoldDB" id="A0A1B1CMP3"/>
<evidence type="ECO:0000313" key="3">
    <source>
        <dbReference type="Proteomes" id="UP000092691"/>
    </source>
</evidence>
<keyword evidence="2" id="KW-0614">Plasmid</keyword>
<dbReference type="Proteomes" id="UP000092691">
    <property type="component" value="Plasmid unnamed3"/>
</dbReference>
<gene>
    <name evidence="2" type="ORF">BA011_34670</name>
</gene>
<accession>A0A1B1CMP3</accession>
<dbReference type="Pfam" id="PF13751">
    <property type="entry name" value="DDE_Tnp_1_6"/>
    <property type="match status" value="1"/>
</dbReference>
<feature type="domain" description="Transposase DDE" evidence="1">
    <location>
        <begin position="18"/>
        <end position="114"/>
    </location>
</feature>
<geneLocation type="plasmid" evidence="2 3">
    <name>unnamed3</name>
</geneLocation>
<organism evidence="2 3">
    <name type="scientific">Rhizobium leguminosarum</name>
    <dbReference type="NCBI Taxonomy" id="384"/>
    <lineage>
        <taxon>Bacteria</taxon>
        <taxon>Pseudomonadati</taxon>
        <taxon>Pseudomonadota</taxon>
        <taxon>Alphaproteobacteria</taxon>
        <taxon>Hyphomicrobiales</taxon>
        <taxon>Rhizobiaceae</taxon>
        <taxon>Rhizobium/Agrobacterium group</taxon>
        <taxon>Rhizobium</taxon>
    </lineage>
</organism>
<dbReference type="InterPro" id="IPR025668">
    <property type="entry name" value="Tnp_DDE_dom"/>
</dbReference>
<evidence type="ECO:0000313" key="2">
    <source>
        <dbReference type="EMBL" id="ANP91030.1"/>
    </source>
</evidence>
<name>A0A1B1CMP3_RHILE</name>
<protein>
    <recommendedName>
        <fullName evidence="1">Transposase DDE domain-containing protein</fullName>
    </recommendedName>
</protein>
<proteinExistence type="predicted"/>